<dbReference type="AlphaFoldDB" id="A0A180GUN2"/>
<organism evidence="1">
    <name type="scientific">Puccinia triticina (isolate 1-1 / race 1 (BBBD))</name>
    <name type="common">Brown leaf rust fungus</name>
    <dbReference type="NCBI Taxonomy" id="630390"/>
    <lineage>
        <taxon>Eukaryota</taxon>
        <taxon>Fungi</taxon>
        <taxon>Dikarya</taxon>
        <taxon>Basidiomycota</taxon>
        <taxon>Pucciniomycotina</taxon>
        <taxon>Pucciniomycetes</taxon>
        <taxon>Pucciniales</taxon>
        <taxon>Pucciniaceae</taxon>
        <taxon>Puccinia</taxon>
    </lineage>
</organism>
<keyword evidence="3" id="KW-1185">Reference proteome</keyword>
<reference evidence="1" key="1">
    <citation type="submission" date="2009-11" db="EMBL/GenBank/DDBJ databases">
        <authorList>
            <consortium name="The Broad Institute Genome Sequencing Platform"/>
            <person name="Ward D."/>
            <person name="Feldgarden M."/>
            <person name="Earl A."/>
            <person name="Young S.K."/>
            <person name="Zeng Q."/>
            <person name="Koehrsen M."/>
            <person name="Alvarado L."/>
            <person name="Berlin A."/>
            <person name="Bochicchio J."/>
            <person name="Borenstein D."/>
            <person name="Chapman S.B."/>
            <person name="Chen Z."/>
            <person name="Engels R."/>
            <person name="Freedman E."/>
            <person name="Gellesch M."/>
            <person name="Goldberg J."/>
            <person name="Griggs A."/>
            <person name="Gujja S."/>
            <person name="Heilman E."/>
            <person name="Heiman D."/>
            <person name="Hepburn T."/>
            <person name="Howarth C."/>
            <person name="Jen D."/>
            <person name="Larson L."/>
            <person name="Lewis B."/>
            <person name="Mehta T."/>
            <person name="Park D."/>
            <person name="Pearson M."/>
            <person name="Roberts A."/>
            <person name="Saif S."/>
            <person name="Shea T."/>
            <person name="Shenoy N."/>
            <person name="Sisk P."/>
            <person name="Stolte C."/>
            <person name="Sykes S."/>
            <person name="Thomson T."/>
            <person name="Walk T."/>
            <person name="White J."/>
            <person name="Yandava C."/>
            <person name="Izard J."/>
            <person name="Baranova O.V."/>
            <person name="Blanton J.M."/>
            <person name="Tanner A.C."/>
            <person name="Dewhirst F.E."/>
            <person name="Haas B."/>
            <person name="Nusbaum C."/>
            <person name="Birren B."/>
        </authorList>
    </citation>
    <scope>NUCLEOTIDE SEQUENCE [LARGE SCALE GENOMIC DNA]</scope>
    <source>
        <strain evidence="1">1-1 BBBD Race 1</strain>
    </source>
</reference>
<dbReference type="VEuPathDB" id="FungiDB:PTTG_00962"/>
<dbReference type="PANTHER" id="PTHR33069">
    <property type="entry name" value="CHROMOSOME 7, WHOLE GENOME SHOTGUN SEQUENCE-RELATED"/>
    <property type="match status" value="1"/>
</dbReference>
<reference evidence="2 3" key="3">
    <citation type="journal article" date="2017" name="G3 (Bethesda)">
        <title>Comparative analysis highlights variable genome content of wheat rusts and divergence of the mating loci.</title>
        <authorList>
            <person name="Cuomo C.A."/>
            <person name="Bakkeren G."/>
            <person name="Khalil H.B."/>
            <person name="Panwar V."/>
            <person name="Joly D."/>
            <person name="Linning R."/>
            <person name="Sakthikumar S."/>
            <person name="Song X."/>
            <person name="Adiconis X."/>
            <person name="Fan L."/>
            <person name="Goldberg J.M."/>
            <person name="Levin J.Z."/>
            <person name="Young S."/>
            <person name="Zeng Q."/>
            <person name="Anikster Y."/>
            <person name="Bruce M."/>
            <person name="Wang M."/>
            <person name="Yin C."/>
            <person name="McCallum B."/>
            <person name="Szabo L.J."/>
            <person name="Hulbert S."/>
            <person name="Chen X."/>
            <person name="Fellers J.P."/>
        </authorList>
    </citation>
    <scope>NUCLEOTIDE SEQUENCE</scope>
    <source>
        <strain evidence="3">Isolate 1-1 / race 1 (BBBD)</strain>
        <strain evidence="2">isolate 1-1 / race 1 (BBBD)</strain>
    </source>
</reference>
<dbReference type="Proteomes" id="UP000005240">
    <property type="component" value="Unassembled WGS sequence"/>
</dbReference>
<protein>
    <submittedName>
        <fullName evidence="1 2">Uncharacterized protein</fullName>
    </submittedName>
</protein>
<gene>
    <name evidence="1" type="ORF">PTTG_00962</name>
</gene>
<accession>A0A180GUN2</accession>
<dbReference type="EnsemblFungi" id="PTTG_00962-t43_1">
    <property type="protein sequence ID" value="PTTG_00962-t43_1-p1"/>
    <property type="gene ID" value="PTTG_00962"/>
</dbReference>
<evidence type="ECO:0000313" key="2">
    <source>
        <dbReference type="EnsemblFungi" id="PTTG_00962-t43_1-p1"/>
    </source>
</evidence>
<dbReference type="STRING" id="630390.A0A180GUN2"/>
<dbReference type="OrthoDB" id="2500854at2759"/>
<reference evidence="2" key="4">
    <citation type="submission" date="2025-05" db="UniProtKB">
        <authorList>
            <consortium name="EnsemblFungi"/>
        </authorList>
    </citation>
    <scope>IDENTIFICATION</scope>
    <source>
        <strain evidence="2">isolate 1-1 / race 1 (BBBD)</strain>
    </source>
</reference>
<sequence>MFAGHRPGMYGTAELIASLNRLGTKGGIREHIQNYQLLVINELARVDNVYSSLSDGIVNRPDPLVIFNQVEIRTDLLAQLQSKRFPSLRRQVIALSNALISRTDAQNDPVSKLKLCLKILHKMDPILNKIKFAIACINPGIDPREVTHDRDFKRAKQSIAFRLDLITNLVTQNICALLHSSRLSMELSGHAFAVDDAQKRAELLTLTGRCTGIIDKALDFMNQSELDSIQDEWRAHIKSIDSTLEKFLKFIKRPHPPRPSGQTRPQLSVIVLIRLARIFFAKLLQMSTDKRHFTISTHLNSRELDLFAEINNLFSERIAKLIKAIAQEDNYGDHFEDFMTIEDLIVHLQNPPKKIFFMVDHVFIPVARQTDRPSPKMYYKAWFYQFNSAYRLANQNLQEAFRVNM</sequence>
<evidence type="ECO:0000313" key="1">
    <source>
        <dbReference type="EMBL" id="OAV96506.1"/>
    </source>
</evidence>
<dbReference type="PANTHER" id="PTHR33069:SF3">
    <property type="entry name" value="DYNEIN HEAVY CHAIN TAIL DOMAIN-CONTAINING PROTEIN"/>
    <property type="match status" value="1"/>
</dbReference>
<reference evidence="1" key="2">
    <citation type="submission" date="2016-05" db="EMBL/GenBank/DDBJ databases">
        <title>Comparative analysis highlights variable genome content of wheat rusts and divergence of the mating loci.</title>
        <authorList>
            <person name="Cuomo C.A."/>
            <person name="Bakkeren G."/>
            <person name="Szabo L."/>
            <person name="Khalil H."/>
            <person name="Joly D."/>
            <person name="Goldberg J."/>
            <person name="Young S."/>
            <person name="Zeng Q."/>
            <person name="Fellers J."/>
        </authorList>
    </citation>
    <scope>NUCLEOTIDE SEQUENCE [LARGE SCALE GENOMIC DNA]</scope>
    <source>
        <strain evidence="1">1-1 BBBD Race 1</strain>
    </source>
</reference>
<proteinExistence type="predicted"/>
<evidence type="ECO:0000313" key="3">
    <source>
        <dbReference type="Proteomes" id="UP000005240"/>
    </source>
</evidence>
<name>A0A180GUN2_PUCT1</name>
<dbReference type="EMBL" id="ADAS02000019">
    <property type="protein sequence ID" value="OAV96506.1"/>
    <property type="molecule type" value="Genomic_DNA"/>
</dbReference>